<protein>
    <submittedName>
        <fullName evidence="1">Uncharacterized protein</fullName>
    </submittedName>
</protein>
<accession>A0A6A4GBK1</accession>
<gene>
    <name evidence="1" type="ORF">BT96DRAFT_156836</name>
</gene>
<name>A0A6A4GBK1_9AGAR</name>
<dbReference type="Proteomes" id="UP000799118">
    <property type="component" value="Unassembled WGS sequence"/>
</dbReference>
<dbReference type="EMBL" id="ML770893">
    <property type="protein sequence ID" value="KAE9382879.1"/>
    <property type="molecule type" value="Genomic_DNA"/>
</dbReference>
<keyword evidence="2" id="KW-1185">Reference proteome</keyword>
<organism evidence="1 2">
    <name type="scientific">Gymnopus androsaceus JB14</name>
    <dbReference type="NCBI Taxonomy" id="1447944"/>
    <lineage>
        <taxon>Eukaryota</taxon>
        <taxon>Fungi</taxon>
        <taxon>Dikarya</taxon>
        <taxon>Basidiomycota</taxon>
        <taxon>Agaricomycotina</taxon>
        <taxon>Agaricomycetes</taxon>
        <taxon>Agaricomycetidae</taxon>
        <taxon>Agaricales</taxon>
        <taxon>Marasmiineae</taxon>
        <taxon>Omphalotaceae</taxon>
        <taxon>Gymnopus</taxon>
    </lineage>
</organism>
<evidence type="ECO:0000313" key="2">
    <source>
        <dbReference type="Proteomes" id="UP000799118"/>
    </source>
</evidence>
<dbReference type="AlphaFoldDB" id="A0A6A4GBK1"/>
<sequence>MASKRINSPRSVEVLGGRRQESVGRLVYAAELVDKPQDPVSLFCDRRKSVVNYHY</sequence>
<evidence type="ECO:0000313" key="1">
    <source>
        <dbReference type="EMBL" id="KAE9382879.1"/>
    </source>
</evidence>
<proteinExistence type="predicted"/>
<reference evidence="1" key="1">
    <citation type="journal article" date="2019" name="Environ. Microbiol.">
        <title>Fungal ecological strategies reflected in gene transcription - a case study of two litter decomposers.</title>
        <authorList>
            <person name="Barbi F."/>
            <person name="Kohler A."/>
            <person name="Barry K."/>
            <person name="Baskaran P."/>
            <person name="Daum C."/>
            <person name="Fauchery L."/>
            <person name="Ihrmark K."/>
            <person name="Kuo A."/>
            <person name="LaButti K."/>
            <person name="Lipzen A."/>
            <person name="Morin E."/>
            <person name="Grigoriev I.V."/>
            <person name="Henrissat B."/>
            <person name="Lindahl B."/>
            <person name="Martin F."/>
        </authorList>
    </citation>
    <scope>NUCLEOTIDE SEQUENCE</scope>
    <source>
        <strain evidence="1">JB14</strain>
    </source>
</reference>